<protein>
    <submittedName>
        <fullName evidence="1">Uncharacterized protein</fullName>
    </submittedName>
</protein>
<gene>
    <name evidence="1" type="ORF">FNW02_32795</name>
</gene>
<organism evidence="1 2">
    <name type="scientific">Komarekiella delphini-convector SJRDD-AB1</name>
    <dbReference type="NCBI Taxonomy" id="2593771"/>
    <lineage>
        <taxon>Bacteria</taxon>
        <taxon>Bacillati</taxon>
        <taxon>Cyanobacteriota</taxon>
        <taxon>Cyanophyceae</taxon>
        <taxon>Nostocales</taxon>
        <taxon>Nostocaceae</taxon>
        <taxon>Komarekiella</taxon>
        <taxon>Komarekiella delphini-convector</taxon>
    </lineage>
</organism>
<reference evidence="1" key="1">
    <citation type="submission" date="2019-07" db="EMBL/GenBank/DDBJ databases">
        <title>Toxilogical consequences of a new and cryptic species of cyanobacteria (Komarekiella delphini-convector) recovered from the epidermis of a bottlenose dolphin and 1500 ft. in the air.</title>
        <authorList>
            <person name="Brown A.O."/>
            <person name="Dvorak P."/>
            <person name="Villanueva C.D."/>
            <person name="Foss A.J."/>
            <person name="Garvey A.D."/>
            <person name="Gibson Q.A."/>
            <person name="Johansen J.R."/>
            <person name="Casamatta D.A."/>
        </authorList>
    </citation>
    <scope>NUCLEOTIDE SEQUENCE</scope>
    <source>
        <strain evidence="1">SJRDD-AB1</strain>
    </source>
</reference>
<keyword evidence="2" id="KW-1185">Reference proteome</keyword>
<evidence type="ECO:0000313" key="1">
    <source>
        <dbReference type="EMBL" id="MBD6620433.1"/>
    </source>
</evidence>
<dbReference type="AlphaFoldDB" id="A0AA40T3T5"/>
<proteinExistence type="predicted"/>
<accession>A0AA40T3T5</accession>
<comment type="caution">
    <text evidence="1">The sequence shown here is derived from an EMBL/GenBank/DDBJ whole genome shotgun (WGS) entry which is preliminary data.</text>
</comment>
<dbReference type="Proteomes" id="UP001165986">
    <property type="component" value="Unassembled WGS sequence"/>
</dbReference>
<sequence length="91" mass="10540">MHELIPVYEPSTLSQRKVYQIKGTLYRFTGKCPWARIDHPQWTFEPLDGQRKTATLKLNQNKVRHGIYEVPGMVANRKSQVVGQGIQQSLF</sequence>
<dbReference type="RefSeq" id="WP_191761709.1">
    <property type="nucleotide sequence ID" value="NZ_VJXY01000065.1"/>
</dbReference>
<evidence type="ECO:0000313" key="2">
    <source>
        <dbReference type="Proteomes" id="UP001165986"/>
    </source>
</evidence>
<name>A0AA40T3T5_9NOST</name>
<dbReference type="EMBL" id="VJXY01000065">
    <property type="protein sequence ID" value="MBD6620433.1"/>
    <property type="molecule type" value="Genomic_DNA"/>
</dbReference>